<dbReference type="Proteomes" id="UP000182444">
    <property type="component" value="Chromosome 1A"/>
</dbReference>
<dbReference type="GO" id="GO:0008047">
    <property type="term" value="F:enzyme activator activity"/>
    <property type="evidence" value="ECO:0007669"/>
    <property type="project" value="EnsemblFungi"/>
</dbReference>
<accession>A0A1D8N3F6</accession>
<reference evidence="4 6" key="1">
    <citation type="journal article" date="2016" name="PLoS ONE">
        <title>Sequence Assembly of Yarrowia lipolytica Strain W29/CLIB89 Shows Transposable Element Diversity.</title>
        <authorList>
            <person name="Magnan C."/>
            <person name="Yu J."/>
            <person name="Chang I."/>
            <person name="Jahn E."/>
            <person name="Kanomata Y."/>
            <person name="Wu J."/>
            <person name="Zeller M."/>
            <person name="Oakes M."/>
            <person name="Baldi P."/>
            <person name="Sandmeyer S."/>
        </authorList>
    </citation>
    <scope>NUCLEOTIDE SEQUENCE [LARGE SCALE GENOMIC DNA]</scope>
    <source>
        <strain evidence="4">CLIB89</strain>
        <strain evidence="6">CLIB89(W29)</strain>
    </source>
</reference>
<dbReference type="eggNOG" id="ENOG502S6UN">
    <property type="taxonomic scope" value="Eukaryota"/>
</dbReference>
<dbReference type="OrthoDB" id="201362at2759"/>
<dbReference type="GO" id="GO:0045333">
    <property type="term" value="P:cellular respiration"/>
    <property type="evidence" value="ECO:0007669"/>
    <property type="project" value="EnsemblFungi"/>
</dbReference>
<dbReference type="OMA" id="GGDWSYN"/>
<dbReference type="GO" id="GO:0034614">
    <property type="term" value="P:cellular response to reactive oxygen species"/>
    <property type="evidence" value="ECO:0007669"/>
    <property type="project" value="EnsemblFungi"/>
</dbReference>
<organism evidence="4 6">
    <name type="scientific">Yarrowia lipolytica</name>
    <name type="common">Candida lipolytica</name>
    <dbReference type="NCBI Taxonomy" id="4952"/>
    <lineage>
        <taxon>Eukaryota</taxon>
        <taxon>Fungi</taxon>
        <taxon>Dikarya</taxon>
        <taxon>Ascomycota</taxon>
        <taxon>Saccharomycotina</taxon>
        <taxon>Dipodascomycetes</taxon>
        <taxon>Dipodascales</taxon>
        <taxon>Dipodascales incertae sedis</taxon>
        <taxon>Yarrowia</taxon>
    </lineage>
</organism>
<evidence type="ECO:0000313" key="5">
    <source>
        <dbReference type="EMBL" id="RDW25041.1"/>
    </source>
</evidence>
<dbReference type="GeneID" id="2906308"/>
<dbReference type="AlphaFoldDB" id="A0A1D8N3F6"/>
<dbReference type="GO" id="GO:0005759">
    <property type="term" value="C:mitochondrial matrix"/>
    <property type="evidence" value="ECO:0007669"/>
    <property type="project" value="EnsemblFungi"/>
</dbReference>
<dbReference type="VEuPathDB" id="FungiDB:YALI1_A02499g"/>
<feature type="compositionally biased region" description="Basic and acidic residues" evidence="3">
    <location>
        <begin position="78"/>
        <end position="98"/>
    </location>
</feature>
<evidence type="ECO:0000313" key="4">
    <source>
        <dbReference type="EMBL" id="AOW00162.1"/>
    </source>
</evidence>
<dbReference type="KEGG" id="yli:2906308"/>
<dbReference type="RefSeq" id="XP_499676.1">
    <property type="nucleotide sequence ID" value="XM_499676.1"/>
</dbReference>
<protein>
    <recommendedName>
        <fullName evidence="2">Succinate dehydrogenase assembly factor 4, mitochondrial</fullName>
    </recommendedName>
</protein>
<name>A0A1D8N3F6_YARLL</name>
<comment type="similarity">
    <text evidence="1">Belongs to the SDHAF4 family.</text>
</comment>
<evidence type="ECO:0000256" key="2">
    <source>
        <dbReference type="ARBA" id="ARBA00022170"/>
    </source>
</evidence>
<reference evidence="5 7" key="2">
    <citation type="submission" date="2018-07" db="EMBL/GenBank/DDBJ databases">
        <title>Draft Genome Assemblies for Five Robust Yarrowia lipolytica Strains Exhibiting High Lipid Production and Pentose Sugar Utilization and Sugar Alcohol Secretion from Undetoxified Lignocellulosic Biomass Hydrolysates.</title>
        <authorList>
            <consortium name="DOE Joint Genome Institute"/>
            <person name="Walker C."/>
            <person name="Ryu S."/>
            <person name="Na H."/>
            <person name="Zane M."/>
            <person name="LaButti K."/>
            <person name="Lipzen A."/>
            <person name="Haridas S."/>
            <person name="Barry K."/>
            <person name="Grigoriev I.V."/>
            <person name="Quarterman J."/>
            <person name="Slininger P."/>
            <person name="Dien B."/>
            <person name="Trinh C.T."/>
        </authorList>
    </citation>
    <scope>NUCLEOTIDE SEQUENCE [LARGE SCALE GENOMIC DNA]</scope>
    <source>
        <strain evidence="5 7">YB392</strain>
    </source>
</reference>
<feature type="region of interest" description="Disordered" evidence="3">
    <location>
        <begin position="65"/>
        <end position="124"/>
    </location>
</feature>
<dbReference type="GO" id="GO:0044183">
    <property type="term" value="F:protein folding chaperone"/>
    <property type="evidence" value="ECO:0007669"/>
    <property type="project" value="EnsemblFungi"/>
</dbReference>
<dbReference type="PANTHER" id="PTHR28524">
    <property type="entry name" value="SUCCINATE DEHYDROGENASE ASSEMBLY FACTOR 4, MITOCHONDRIAL"/>
    <property type="match status" value="1"/>
</dbReference>
<proteinExistence type="inferred from homology"/>
<dbReference type="PANTHER" id="PTHR28524:SF3">
    <property type="entry name" value="SUCCINATE DEHYDROGENASE ASSEMBLY FACTOR 4, MITOCHONDRIAL"/>
    <property type="match status" value="1"/>
</dbReference>
<evidence type="ECO:0000313" key="6">
    <source>
        <dbReference type="Proteomes" id="UP000182444"/>
    </source>
</evidence>
<sequence>MLRLTRAFSTSLRRANHQFGSLGPMSAPPRLPKEQQEEFERLQKAASTSSAFADLMTDEDKAALDADIGPTLSSKGPELMHPEQRRRYDEFEGDRNPKTGEIGGPKQDPLKHGDYSFNGRCTDF</sequence>
<dbReference type="EMBL" id="CP017553">
    <property type="protein sequence ID" value="AOW00162.1"/>
    <property type="molecule type" value="Genomic_DNA"/>
</dbReference>
<dbReference type="Pfam" id="PF07896">
    <property type="entry name" value="DUF1674"/>
    <property type="match status" value="1"/>
</dbReference>
<dbReference type="InterPro" id="IPR012875">
    <property type="entry name" value="SDHF4"/>
</dbReference>
<evidence type="ECO:0000313" key="7">
    <source>
        <dbReference type="Proteomes" id="UP000256601"/>
    </source>
</evidence>
<dbReference type="GO" id="GO:0034553">
    <property type="term" value="P:mitochondrial respiratory chain complex II assembly"/>
    <property type="evidence" value="ECO:0007669"/>
    <property type="project" value="EnsemblFungi"/>
</dbReference>
<evidence type="ECO:0000256" key="1">
    <source>
        <dbReference type="ARBA" id="ARBA00005701"/>
    </source>
</evidence>
<dbReference type="VEuPathDB" id="FungiDB:YALI0_A02112g"/>
<evidence type="ECO:0000256" key="3">
    <source>
        <dbReference type="SAM" id="MobiDB-lite"/>
    </source>
</evidence>
<feature type="region of interest" description="Disordered" evidence="3">
    <location>
        <begin position="1"/>
        <end position="35"/>
    </location>
</feature>
<dbReference type="EMBL" id="KZ859014">
    <property type="protein sequence ID" value="RDW25041.1"/>
    <property type="molecule type" value="Genomic_DNA"/>
</dbReference>
<gene>
    <name evidence="5" type="ORF">B0I71DRAFT_133268</name>
    <name evidence="4" type="ORF">YALI1_A02499g</name>
</gene>
<dbReference type="Proteomes" id="UP000256601">
    <property type="component" value="Unassembled WGS sequence"/>
</dbReference>